<accession>A0A5R9EWE0</accession>
<evidence type="ECO:0000313" key="2">
    <source>
        <dbReference type="Proteomes" id="UP000308230"/>
    </source>
</evidence>
<evidence type="ECO:0000313" key="1">
    <source>
        <dbReference type="EMBL" id="TLS35357.1"/>
    </source>
</evidence>
<evidence type="ECO:0008006" key="3">
    <source>
        <dbReference type="Google" id="ProtNLM"/>
    </source>
</evidence>
<dbReference type="AlphaFoldDB" id="A0A5R9EWE0"/>
<dbReference type="InterPro" id="IPR019593">
    <property type="entry name" value="Spore_coat_protein_Z/Y"/>
</dbReference>
<organism evidence="1 2">
    <name type="scientific">Exobacillus caeni</name>
    <dbReference type="NCBI Taxonomy" id="2574798"/>
    <lineage>
        <taxon>Bacteria</taxon>
        <taxon>Bacillati</taxon>
        <taxon>Bacillota</taxon>
        <taxon>Bacilli</taxon>
        <taxon>Bacillales</taxon>
        <taxon>Guptibacillaceae</taxon>
        <taxon>Exobacillus</taxon>
    </lineage>
</organism>
<protein>
    <recommendedName>
        <fullName evidence="3">Spore coat protein</fullName>
    </recommendedName>
</protein>
<sequence length="158" mass="17403">MNGCGNDRCVCEVVRKIATLQMEAAGDSCTTGCDSAFKQLLGGMPSKDTIPFSLTSKYTCKVVCAKAYVRTKSYTYDVKKIKSEFFRVSKFLDDEKCCAVLELLCPVPCDENPDLIETFRRTGACVTVDLDCFCAITCFPAIRAARASEEDLESCDCM</sequence>
<dbReference type="Proteomes" id="UP000308230">
    <property type="component" value="Unassembled WGS sequence"/>
</dbReference>
<dbReference type="Pfam" id="PF10612">
    <property type="entry name" value="Spore-coat_CotZ"/>
    <property type="match status" value="1"/>
</dbReference>
<proteinExistence type="predicted"/>
<reference evidence="1 2" key="1">
    <citation type="submission" date="2019-04" db="EMBL/GenBank/DDBJ databases">
        <title>Bacillus caeni sp. nov., a bacterium isolated from mangrove sediment.</title>
        <authorList>
            <person name="Huang H."/>
            <person name="Mo K."/>
            <person name="Hu Y."/>
        </authorList>
    </citation>
    <scope>NUCLEOTIDE SEQUENCE [LARGE SCALE GENOMIC DNA]</scope>
    <source>
        <strain evidence="1 2">HB172195</strain>
    </source>
</reference>
<dbReference type="RefSeq" id="WP_138129140.1">
    <property type="nucleotide sequence ID" value="NZ_SWLG01000023.1"/>
</dbReference>
<dbReference type="EMBL" id="SWLG01000023">
    <property type="protein sequence ID" value="TLS35357.1"/>
    <property type="molecule type" value="Genomic_DNA"/>
</dbReference>
<gene>
    <name evidence="1" type="ORF">FCL54_20945</name>
</gene>
<dbReference type="OrthoDB" id="1655185at2"/>
<keyword evidence="2" id="KW-1185">Reference proteome</keyword>
<name>A0A5R9EWE0_9BACL</name>
<comment type="caution">
    <text evidence="1">The sequence shown here is derived from an EMBL/GenBank/DDBJ whole genome shotgun (WGS) entry which is preliminary data.</text>
</comment>